<keyword evidence="1" id="KW-0472">Membrane</keyword>
<feature type="transmembrane region" description="Helical" evidence="1">
    <location>
        <begin position="145"/>
        <end position="173"/>
    </location>
</feature>
<keyword evidence="2" id="KW-1185">Reference proteome</keyword>
<dbReference type="GeneID" id="105906285"/>
<organism evidence="2 3">
    <name type="scientific">Clupea harengus</name>
    <name type="common">Atlantic herring</name>
    <dbReference type="NCBI Taxonomy" id="7950"/>
    <lineage>
        <taxon>Eukaryota</taxon>
        <taxon>Metazoa</taxon>
        <taxon>Chordata</taxon>
        <taxon>Craniata</taxon>
        <taxon>Vertebrata</taxon>
        <taxon>Euteleostomi</taxon>
        <taxon>Actinopterygii</taxon>
        <taxon>Neopterygii</taxon>
        <taxon>Teleostei</taxon>
        <taxon>Clupei</taxon>
        <taxon>Clupeiformes</taxon>
        <taxon>Clupeoidei</taxon>
        <taxon>Clupeidae</taxon>
        <taxon>Clupea</taxon>
    </lineage>
</organism>
<dbReference type="GO" id="GO:0000428">
    <property type="term" value="C:DNA-directed RNA polymerase complex"/>
    <property type="evidence" value="ECO:0007669"/>
    <property type="project" value="UniProtKB-KW"/>
</dbReference>
<proteinExistence type="predicted"/>
<feature type="transmembrane region" description="Helical" evidence="1">
    <location>
        <begin position="101"/>
        <end position="125"/>
    </location>
</feature>
<keyword evidence="3" id="KW-0240">DNA-directed RNA polymerase</keyword>
<keyword evidence="3" id="KW-0804">Transcription</keyword>
<dbReference type="OrthoDB" id="10071849at2759"/>
<reference evidence="3" key="1">
    <citation type="submission" date="2025-08" db="UniProtKB">
        <authorList>
            <consortium name="RefSeq"/>
        </authorList>
    </citation>
    <scope>IDENTIFICATION</scope>
</reference>
<feature type="transmembrane region" description="Helical" evidence="1">
    <location>
        <begin position="70"/>
        <end position="89"/>
    </location>
</feature>
<keyword evidence="1" id="KW-1133">Transmembrane helix</keyword>
<dbReference type="AlphaFoldDB" id="A0A6P8H4Q6"/>
<name>A0A6P8H4Q6_CLUHA</name>
<dbReference type="RefSeq" id="XP_031442682.1">
    <property type="nucleotide sequence ID" value="XM_031586822.2"/>
</dbReference>
<dbReference type="KEGG" id="char:105906285"/>
<gene>
    <name evidence="3" type="primary">polr1d</name>
</gene>
<accession>A0A6P8H4Q6</accession>
<feature type="transmembrane region" description="Helical" evidence="1">
    <location>
        <begin position="38"/>
        <end position="58"/>
    </location>
</feature>
<dbReference type="Proteomes" id="UP000515152">
    <property type="component" value="Chromosome 20"/>
</dbReference>
<evidence type="ECO:0000313" key="2">
    <source>
        <dbReference type="Proteomes" id="UP000515152"/>
    </source>
</evidence>
<protein>
    <submittedName>
        <fullName evidence="3">DNA-directed RNA polymerases I and III subunit RPAC2 isoform X1</fullName>
    </submittedName>
</protein>
<sequence length="198" mass="22249">MEGEGTDSASLAEKVTEVQTVTGGNKPLHRFLRGQPKYIGIALLFFGCNEMMMGLALMKETVSNSSSLYTPFWQAALFIICGSLSIHTHSYPSKKLVTVCFSMYIVTILGGLFALVHRIVCFSLFSRHIWYDFYYHHVEPAYPRYAQLLSAEAVLFATTVCVIVLLISLSWFAKASLRSSHTQVIVRQHLTVIDSDRE</sequence>
<keyword evidence="1" id="KW-0812">Transmembrane</keyword>
<dbReference type="CTD" id="51082"/>
<evidence type="ECO:0000256" key="1">
    <source>
        <dbReference type="SAM" id="Phobius"/>
    </source>
</evidence>
<evidence type="ECO:0000313" key="3">
    <source>
        <dbReference type="RefSeq" id="XP_031442682.1"/>
    </source>
</evidence>